<dbReference type="EC" id="2.3.2.27" evidence="4"/>
<accession>A0A022QHD2</accession>
<dbReference type="AlphaFoldDB" id="A0A022QHD2"/>
<dbReference type="GO" id="GO:0061630">
    <property type="term" value="F:ubiquitin protein ligase activity"/>
    <property type="evidence" value="ECO:0007669"/>
    <property type="project" value="UniProtKB-EC"/>
</dbReference>
<protein>
    <recommendedName>
        <fullName evidence="4">RING-type E3 ubiquitin transferase</fullName>
        <ecNumber evidence="4">2.3.2.27</ecNumber>
    </recommendedName>
</protein>
<evidence type="ECO:0000256" key="14">
    <source>
        <dbReference type="PROSITE-ProRule" id="PRU00175"/>
    </source>
</evidence>
<evidence type="ECO:0000313" key="17">
    <source>
        <dbReference type="EMBL" id="EYU26683.1"/>
    </source>
</evidence>
<gene>
    <name evidence="17" type="ORF">MIMGU_mgv1a025461mg</name>
</gene>
<dbReference type="GO" id="GO:0016567">
    <property type="term" value="P:protein ubiquitination"/>
    <property type="evidence" value="ECO:0007669"/>
    <property type="project" value="UniProtKB-UniPathway"/>
</dbReference>
<dbReference type="CDD" id="cd16461">
    <property type="entry name" value="RING-H2_EL5-like"/>
    <property type="match status" value="1"/>
</dbReference>
<evidence type="ECO:0000256" key="11">
    <source>
        <dbReference type="ARBA" id="ARBA00022989"/>
    </source>
</evidence>
<dbReference type="GO" id="GO:0008270">
    <property type="term" value="F:zinc ion binding"/>
    <property type="evidence" value="ECO:0007669"/>
    <property type="project" value="UniProtKB-KW"/>
</dbReference>
<keyword evidence="11 15" id="KW-1133">Transmembrane helix</keyword>
<dbReference type="UniPathway" id="UPA00143"/>
<keyword evidence="18" id="KW-1185">Reference proteome</keyword>
<dbReference type="SUPFAM" id="SSF57850">
    <property type="entry name" value="RING/U-box"/>
    <property type="match status" value="1"/>
</dbReference>
<comment type="pathway">
    <text evidence="3">Protein modification; protein ubiquitination.</text>
</comment>
<evidence type="ECO:0000256" key="7">
    <source>
        <dbReference type="ARBA" id="ARBA00022723"/>
    </source>
</evidence>
<reference evidence="17 18" key="1">
    <citation type="journal article" date="2013" name="Proc. Natl. Acad. Sci. U.S.A.">
        <title>Fine-scale variation in meiotic recombination in Mimulus inferred from population shotgun sequencing.</title>
        <authorList>
            <person name="Hellsten U."/>
            <person name="Wright K.M."/>
            <person name="Jenkins J."/>
            <person name="Shu S."/>
            <person name="Yuan Y."/>
            <person name="Wessler S.R."/>
            <person name="Schmutz J."/>
            <person name="Willis J.H."/>
            <person name="Rokhsar D.S."/>
        </authorList>
    </citation>
    <scope>NUCLEOTIDE SEQUENCE [LARGE SCALE GENOMIC DNA]</scope>
    <source>
        <strain evidence="18">cv. DUN x IM62</strain>
    </source>
</reference>
<keyword evidence="12 15" id="KW-0472">Membrane</keyword>
<evidence type="ECO:0000313" key="18">
    <source>
        <dbReference type="Proteomes" id="UP000030748"/>
    </source>
</evidence>
<dbReference type="SMART" id="SM00184">
    <property type="entry name" value="RING"/>
    <property type="match status" value="1"/>
</dbReference>
<dbReference type="Gene3D" id="3.30.40.10">
    <property type="entry name" value="Zinc/RING finger domain, C3HC4 (zinc finger)"/>
    <property type="match status" value="1"/>
</dbReference>
<dbReference type="EMBL" id="KI631651">
    <property type="protein sequence ID" value="EYU26683.1"/>
    <property type="molecule type" value="Genomic_DNA"/>
</dbReference>
<dbReference type="InterPro" id="IPR001841">
    <property type="entry name" value="Znf_RING"/>
</dbReference>
<dbReference type="PANTHER" id="PTHR14155">
    <property type="entry name" value="RING FINGER DOMAIN-CONTAINING"/>
    <property type="match status" value="1"/>
</dbReference>
<dbReference type="InterPro" id="IPR053238">
    <property type="entry name" value="RING-H2_zinc_finger"/>
</dbReference>
<evidence type="ECO:0000256" key="13">
    <source>
        <dbReference type="ARBA" id="ARBA00024209"/>
    </source>
</evidence>
<dbReference type="InterPro" id="IPR013083">
    <property type="entry name" value="Znf_RING/FYVE/PHD"/>
</dbReference>
<keyword evidence="5" id="KW-0808">Transferase</keyword>
<dbReference type="PROSITE" id="PS50089">
    <property type="entry name" value="ZF_RING_2"/>
    <property type="match status" value="1"/>
</dbReference>
<evidence type="ECO:0000256" key="12">
    <source>
        <dbReference type="ARBA" id="ARBA00023136"/>
    </source>
</evidence>
<proteinExistence type="inferred from homology"/>
<comment type="catalytic activity">
    <reaction evidence="1">
        <text>S-ubiquitinyl-[E2 ubiquitin-conjugating enzyme]-L-cysteine + [acceptor protein]-L-lysine = [E2 ubiquitin-conjugating enzyme]-L-cysteine + N(6)-ubiquitinyl-[acceptor protein]-L-lysine.</text>
        <dbReference type="EC" id="2.3.2.27"/>
    </reaction>
</comment>
<dbReference type="Proteomes" id="UP000030748">
    <property type="component" value="Unassembled WGS sequence"/>
</dbReference>
<feature type="transmembrane region" description="Helical" evidence="15">
    <location>
        <begin position="27"/>
        <end position="48"/>
    </location>
</feature>
<sequence>IDRMASENFEALHFTDLKEKIDGKSPLLGALFLFFFFFFTFFSLYFLYICTRHQTPPNSNTPPAPPPPRTAGLDPATIGSLPIFSYGSTSCCKNKKPIPEPAEADCAICLSMFQEGDKVKVLPLCRHGFHSDCVDKWLITRSTCPLCRAGVNPPASLSDSRV</sequence>
<dbReference type="FunFam" id="3.30.40.10:FF:000187">
    <property type="entry name" value="E3 ubiquitin-protein ligase ATL6"/>
    <property type="match status" value="1"/>
</dbReference>
<evidence type="ECO:0000256" key="10">
    <source>
        <dbReference type="ARBA" id="ARBA00022833"/>
    </source>
</evidence>
<organism evidence="17 18">
    <name type="scientific">Erythranthe guttata</name>
    <name type="common">Yellow monkey flower</name>
    <name type="synonym">Mimulus guttatus</name>
    <dbReference type="NCBI Taxonomy" id="4155"/>
    <lineage>
        <taxon>Eukaryota</taxon>
        <taxon>Viridiplantae</taxon>
        <taxon>Streptophyta</taxon>
        <taxon>Embryophyta</taxon>
        <taxon>Tracheophyta</taxon>
        <taxon>Spermatophyta</taxon>
        <taxon>Magnoliopsida</taxon>
        <taxon>eudicotyledons</taxon>
        <taxon>Gunneridae</taxon>
        <taxon>Pentapetalae</taxon>
        <taxon>asterids</taxon>
        <taxon>lamiids</taxon>
        <taxon>Lamiales</taxon>
        <taxon>Phrymaceae</taxon>
        <taxon>Erythranthe</taxon>
    </lineage>
</organism>
<keyword evidence="6 15" id="KW-0812">Transmembrane</keyword>
<evidence type="ECO:0000256" key="2">
    <source>
        <dbReference type="ARBA" id="ARBA00004167"/>
    </source>
</evidence>
<keyword evidence="7" id="KW-0479">Metal-binding</keyword>
<evidence type="ECO:0000256" key="15">
    <source>
        <dbReference type="SAM" id="Phobius"/>
    </source>
</evidence>
<feature type="non-terminal residue" evidence="17">
    <location>
        <position position="1"/>
    </location>
</feature>
<evidence type="ECO:0000256" key="3">
    <source>
        <dbReference type="ARBA" id="ARBA00004906"/>
    </source>
</evidence>
<evidence type="ECO:0000256" key="1">
    <source>
        <dbReference type="ARBA" id="ARBA00000900"/>
    </source>
</evidence>
<keyword evidence="9" id="KW-0833">Ubl conjugation pathway</keyword>
<evidence type="ECO:0000256" key="6">
    <source>
        <dbReference type="ARBA" id="ARBA00022692"/>
    </source>
</evidence>
<name>A0A022QHD2_ERYGU</name>
<evidence type="ECO:0000256" key="9">
    <source>
        <dbReference type="ARBA" id="ARBA00022786"/>
    </source>
</evidence>
<feature type="domain" description="RING-type" evidence="16">
    <location>
        <begin position="106"/>
        <end position="148"/>
    </location>
</feature>
<evidence type="ECO:0000256" key="5">
    <source>
        <dbReference type="ARBA" id="ARBA00022679"/>
    </source>
</evidence>
<dbReference type="PANTHER" id="PTHR14155:SF632">
    <property type="entry name" value="RING-H2 FINGER PROTEIN ATL17-RELATED"/>
    <property type="match status" value="1"/>
</dbReference>
<keyword evidence="8 14" id="KW-0863">Zinc-finger</keyword>
<dbReference type="eggNOG" id="KOG0800">
    <property type="taxonomic scope" value="Eukaryota"/>
</dbReference>
<evidence type="ECO:0000259" key="16">
    <source>
        <dbReference type="PROSITE" id="PS50089"/>
    </source>
</evidence>
<dbReference type="Pfam" id="PF13639">
    <property type="entry name" value="zf-RING_2"/>
    <property type="match status" value="1"/>
</dbReference>
<evidence type="ECO:0000256" key="8">
    <source>
        <dbReference type="ARBA" id="ARBA00022771"/>
    </source>
</evidence>
<comment type="subcellular location">
    <subcellularLocation>
        <location evidence="2">Membrane</location>
        <topology evidence="2">Single-pass membrane protein</topology>
    </subcellularLocation>
</comment>
<comment type="similarity">
    <text evidence="13">Belongs to the RING-type zinc finger family. ATL subfamily.</text>
</comment>
<dbReference type="GO" id="GO:0016020">
    <property type="term" value="C:membrane"/>
    <property type="evidence" value="ECO:0007669"/>
    <property type="project" value="UniProtKB-SubCell"/>
</dbReference>
<evidence type="ECO:0000256" key="4">
    <source>
        <dbReference type="ARBA" id="ARBA00012483"/>
    </source>
</evidence>
<keyword evidence="10" id="KW-0862">Zinc</keyword>